<evidence type="ECO:0000313" key="6">
    <source>
        <dbReference type="EMBL" id="CAD9584076.1"/>
    </source>
</evidence>
<dbReference type="EMBL" id="HBGZ01006365">
    <property type="protein sequence ID" value="CAD9584076.1"/>
    <property type="molecule type" value="Transcribed_RNA"/>
</dbReference>
<evidence type="ECO:0000259" key="3">
    <source>
        <dbReference type="PROSITE" id="PS50090"/>
    </source>
</evidence>
<protein>
    <recommendedName>
        <fullName evidence="7">Myb-like domain-containing protein</fullName>
    </recommendedName>
</protein>
<dbReference type="Gene3D" id="1.10.10.60">
    <property type="entry name" value="Homeodomain-like"/>
    <property type="match status" value="1"/>
</dbReference>
<evidence type="ECO:0008006" key="7">
    <source>
        <dbReference type="Google" id="ProtNLM"/>
    </source>
</evidence>
<dbReference type="InterPro" id="IPR017884">
    <property type="entry name" value="SANT_dom"/>
</dbReference>
<name>A0A7S2P8F3_9STRA</name>
<dbReference type="InterPro" id="IPR001005">
    <property type="entry name" value="SANT/Myb"/>
</dbReference>
<dbReference type="InterPro" id="IPR017930">
    <property type="entry name" value="Myb_dom"/>
</dbReference>
<dbReference type="PROSITE" id="PS51294">
    <property type="entry name" value="HTH_MYB"/>
    <property type="match status" value="1"/>
</dbReference>
<feature type="region of interest" description="Disordered" evidence="1">
    <location>
        <begin position="406"/>
        <end position="434"/>
    </location>
</feature>
<proteinExistence type="predicted"/>
<dbReference type="SMART" id="SM00717">
    <property type="entry name" value="SANT"/>
    <property type="match status" value="1"/>
</dbReference>
<keyword evidence="2" id="KW-1133">Transmembrane helix</keyword>
<evidence type="ECO:0000256" key="2">
    <source>
        <dbReference type="SAM" id="Phobius"/>
    </source>
</evidence>
<feature type="transmembrane region" description="Helical" evidence="2">
    <location>
        <begin position="571"/>
        <end position="590"/>
    </location>
</feature>
<evidence type="ECO:0000256" key="1">
    <source>
        <dbReference type="SAM" id="MobiDB-lite"/>
    </source>
</evidence>
<organism evidence="6">
    <name type="scientific">Skeletonema marinoi</name>
    <dbReference type="NCBI Taxonomy" id="267567"/>
    <lineage>
        <taxon>Eukaryota</taxon>
        <taxon>Sar</taxon>
        <taxon>Stramenopiles</taxon>
        <taxon>Ochrophyta</taxon>
        <taxon>Bacillariophyta</taxon>
        <taxon>Coscinodiscophyceae</taxon>
        <taxon>Thalassiosirophycidae</taxon>
        <taxon>Thalassiosirales</taxon>
        <taxon>Skeletonemataceae</taxon>
        <taxon>Skeletonema</taxon>
        <taxon>Skeletonema marinoi-dohrnii complex</taxon>
    </lineage>
</organism>
<evidence type="ECO:0000259" key="5">
    <source>
        <dbReference type="PROSITE" id="PS51294"/>
    </source>
</evidence>
<gene>
    <name evidence="6" type="ORF">SMAR0320_LOCUS4472</name>
</gene>
<dbReference type="InterPro" id="IPR009057">
    <property type="entry name" value="Homeodomain-like_sf"/>
</dbReference>
<feature type="region of interest" description="Disordered" evidence="1">
    <location>
        <begin position="1"/>
        <end position="59"/>
    </location>
</feature>
<feature type="region of interest" description="Disordered" evidence="1">
    <location>
        <begin position="152"/>
        <end position="176"/>
    </location>
</feature>
<feature type="region of interest" description="Disordered" evidence="1">
    <location>
        <begin position="289"/>
        <end position="308"/>
    </location>
</feature>
<reference evidence="6" key="1">
    <citation type="submission" date="2021-01" db="EMBL/GenBank/DDBJ databases">
        <authorList>
            <person name="Corre E."/>
            <person name="Pelletier E."/>
            <person name="Niang G."/>
            <person name="Scheremetjew M."/>
            <person name="Finn R."/>
            <person name="Kale V."/>
            <person name="Holt S."/>
            <person name="Cochrane G."/>
            <person name="Meng A."/>
            <person name="Brown T."/>
            <person name="Cohen L."/>
        </authorList>
    </citation>
    <scope>NUCLEOTIDE SEQUENCE</scope>
    <source>
        <strain evidence="6">SM1012Den-03</strain>
    </source>
</reference>
<feature type="domain" description="SANT" evidence="4">
    <location>
        <begin position="601"/>
        <end position="646"/>
    </location>
</feature>
<feature type="compositionally biased region" description="Acidic residues" evidence="1">
    <location>
        <begin position="152"/>
        <end position="167"/>
    </location>
</feature>
<accession>A0A7S2P8F3</accession>
<dbReference type="PROSITE" id="PS51293">
    <property type="entry name" value="SANT"/>
    <property type="match status" value="1"/>
</dbReference>
<feature type="domain" description="HTH myb-type" evidence="5">
    <location>
        <begin position="593"/>
        <end position="650"/>
    </location>
</feature>
<keyword evidence="2" id="KW-0472">Membrane</keyword>
<dbReference type="CDD" id="cd00167">
    <property type="entry name" value="SANT"/>
    <property type="match status" value="1"/>
</dbReference>
<feature type="transmembrane region" description="Helical" evidence="2">
    <location>
        <begin position="495"/>
        <end position="515"/>
    </location>
</feature>
<dbReference type="Pfam" id="PF00249">
    <property type="entry name" value="Myb_DNA-binding"/>
    <property type="match status" value="1"/>
</dbReference>
<feature type="compositionally biased region" description="Polar residues" evidence="1">
    <location>
        <begin position="1"/>
        <end position="23"/>
    </location>
</feature>
<dbReference type="AlphaFoldDB" id="A0A7S2P8F3"/>
<sequence length="711" mass="76962">MPSNNGTPTSTIGGESLSPSNESRFVPRSSLYASPTSASKRHVDADDNNVNPPNLIDDEDDKSLIVGATICFTPDASPRNTPLKAANHKRSALDLTTLELDSALSSNATDEYIGSIIDGGKVSSSNVIQTTSSLDGKSTTEYEILDKSLEIEDLNLGEEEEEDDDASEGNGGANMNEVQNIDDDVAAILENMSPTSSLPSLGSRAGDDEDVGKDTKLEVPTQLDGADIVFTSSPKVDDRPLTPFNNLHKFWEGQSITNMSKSIMGRILMQETAPDPVGAHAMDDASLKSNEVHATPAKKTSRTSAGKGNGSLCSVAANRVFSCIVSVVVMIGLMTRRCASSTLNAAKYCAQVVLRKDVNVAVNTSATTKAAPSGAAMSKLCAFVFSALSTAKDSLQTVLQKKNTMAVDPEAADEHPAAQAPVATPSKSNLFSDEPLPTGVSQLGSKEVEKDDSGDVAAATEPLDMKELERLRKINSWALYVVATISKMKSTMLQFVFSLGGRFFLSFLLAFIVMAELRMFQRYNVRPKDVVAWDTLLCVDNGSNVFDSVPMWEYILSPTSFGAASSKPSNFGGFIYVGMTILASALFAHWSMKMPYNSGHWNENEHQQFLKGYKKHGKDWEAVAKYVVTRSLKQVKNHGNYWLHIRSPGKSHPFSPKAIKVKKEGFVSPRNNNPMSDPVRRVKVLHSPLTGPVRRAKMRLLDKGGQDTSEE</sequence>
<keyword evidence="2" id="KW-0812">Transmembrane</keyword>
<dbReference type="SUPFAM" id="SSF46689">
    <property type="entry name" value="Homeodomain-like"/>
    <property type="match status" value="1"/>
</dbReference>
<evidence type="ECO:0000259" key="4">
    <source>
        <dbReference type="PROSITE" id="PS51293"/>
    </source>
</evidence>
<dbReference type="PROSITE" id="PS50090">
    <property type="entry name" value="MYB_LIKE"/>
    <property type="match status" value="1"/>
</dbReference>
<feature type="domain" description="Myb-like" evidence="3">
    <location>
        <begin position="593"/>
        <end position="643"/>
    </location>
</feature>